<dbReference type="Proteomes" id="UP001060215">
    <property type="component" value="Chromosome 4"/>
</dbReference>
<proteinExistence type="predicted"/>
<accession>A0ACC0HQM5</accession>
<keyword evidence="1" id="KW-0418">Kinase</keyword>
<name>A0ACC0HQM5_9ERIC</name>
<keyword evidence="2" id="KW-1185">Reference proteome</keyword>
<dbReference type="EMBL" id="CM045761">
    <property type="protein sequence ID" value="KAI8015451.1"/>
    <property type="molecule type" value="Genomic_DNA"/>
</dbReference>
<reference evidence="1 2" key="1">
    <citation type="journal article" date="2022" name="Plant J.">
        <title>Chromosome-level genome of Camellia lanceoleosa provides a valuable resource for understanding genome evolution and self-incompatibility.</title>
        <authorList>
            <person name="Gong W."/>
            <person name="Xiao S."/>
            <person name="Wang L."/>
            <person name="Liao Z."/>
            <person name="Chang Y."/>
            <person name="Mo W."/>
            <person name="Hu G."/>
            <person name="Li W."/>
            <person name="Zhao G."/>
            <person name="Zhu H."/>
            <person name="Hu X."/>
            <person name="Ji K."/>
            <person name="Xiang X."/>
            <person name="Song Q."/>
            <person name="Yuan D."/>
            <person name="Jin S."/>
            <person name="Zhang L."/>
        </authorList>
    </citation>
    <scope>NUCLEOTIDE SEQUENCE [LARGE SCALE GENOMIC DNA]</scope>
    <source>
        <strain evidence="1">SQ_2022a</strain>
    </source>
</reference>
<evidence type="ECO:0000313" key="1">
    <source>
        <dbReference type="EMBL" id="KAI8015451.1"/>
    </source>
</evidence>
<gene>
    <name evidence="1" type="ORF">LOK49_LG05G00753</name>
</gene>
<sequence>MKCRHQLHELVKEEIEKKDSSTKEWKIAMERSFNRMDNEDVAVKVLTVQDFCDNQLKEFLREVAIMKRVRHPNVVLFMGVVTQRPHLSIVTEYLPRGSLYRLIHRADAGEVLDQRRRLRMALDVAKGINCLHCLSPPVVHWDLKSPNLLVDKN</sequence>
<evidence type="ECO:0000313" key="2">
    <source>
        <dbReference type="Proteomes" id="UP001060215"/>
    </source>
</evidence>
<keyword evidence="1" id="KW-0808">Transferase</keyword>
<comment type="caution">
    <text evidence="1">The sequence shown here is derived from an EMBL/GenBank/DDBJ whole genome shotgun (WGS) entry which is preliminary data.</text>
</comment>
<protein>
    <submittedName>
        <fullName evidence="1">Serine/threonine-protein kinase CTR1</fullName>
    </submittedName>
</protein>
<organism evidence="1 2">
    <name type="scientific">Camellia lanceoleosa</name>
    <dbReference type="NCBI Taxonomy" id="1840588"/>
    <lineage>
        <taxon>Eukaryota</taxon>
        <taxon>Viridiplantae</taxon>
        <taxon>Streptophyta</taxon>
        <taxon>Embryophyta</taxon>
        <taxon>Tracheophyta</taxon>
        <taxon>Spermatophyta</taxon>
        <taxon>Magnoliopsida</taxon>
        <taxon>eudicotyledons</taxon>
        <taxon>Gunneridae</taxon>
        <taxon>Pentapetalae</taxon>
        <taxon>asterids</taxon>
        <taxon>Ericales</taxon>
        <taxon>Theaceae</taxon>
        <taxon>Camellia</taxon>
    </lineage>
</organism>